<keyword evidence="3" id="KW-0808">Transferase</keyword>
<dbReference type="InterPro" id="IPR020007">
    <property type="entry name" value="NeuB/NeuA"/>
</dbReference>
<name>E6VR14_PSEA9</name>
<dbReference type="Pfam" id="PF03102">
    <property type="entry name" value="NeuB"/>
    <property type="match status" value="1"/>
</dbReference>
<dbReference type="GO" id="GO:0050462">
    <property type="term" value="F:N-acetylneuraminate synthase activity"/>
    <property type="evidence" value="ECO:0007669"/>
    <property type="project" value="UniProtKB-EC"/>
</dbReference>
<dbReference type="Proteomes" id="UP000002191">
    <property type="component" value="Chromosome"/>
</dbReference>
<dbReference type="SUPFAM" id="SSF51569">
    <property type="entry name" value="Aldolase"/>
    <property type="match status" value="1"/>
</dbReference>
<dbReference type="InterPro" id="IPR006190">
    <property type="entry name" value="SAF_AFP_Neu5Ac"/>
</dbReference>
<dbReference type="SMART" id="SM00858">
    <property type="entry name" value="SAF"/>
    <property type="match status" value="1"/>
</dbReference>
<dbReference type="HOGENOM" id="CLU_040465_0_0_7"/>
<dbReference type="PANTHER" id="PTHR42966">
    <property type="entry name" value="N-ACETYLNEURAMINATE SYNTHASE"/>
    <property type="match status" value="1"/>
</dbReference>
<evidence type="ECO:0000313" key="4">
    <source>
        <dbReference type="Proteomes" id="UP000002191"/>
    </source>
</evidence>
<protein>
    <submittedName>
        <fullName evidence="3">N-acetylneuraminate synthase</fullName>
        <ecNumber evidence="3">2.5.1.56</ecNumber>
    </submittedName>
</protein>
<dbReference type="InterPro" id="IPR051690">
    <property type="entry name" value="PseI-like"/>
</dbReference>
<sequence length="343" mass="36717">MSHAPVLIIAEAGVNHNGDLDIARRLIDAAARAGADAVKFQTFRADEIVTAGAQKAEYQKQASGATEPQRNESQLDMLRRLELDETAHRLLAAHCQKQGIEFLSTPFDAHSLDMLLGMGVRIIKIPSGEITNLPYLRQAGAKGRPVILSTGMATLAEIRDAVAVLEAAGTPRTAITLLHCNTQYPTPFQDANLLAVRTLAREFPDCPAGYSDHTAGIACPIAAVALGARVIEKHFTLDQTMPGPDHAASIVPDELTAMVAAIREIELALGTGVKEPSDSERANIGIARRYLVATRPIRRGEPFDATNVAAKRTGTGGVSPMRWDEIMGAPAPRDFEPGEAIEP</sequence>
<gene>
    <name evidence="3" type="ordered locus">Daes_1985</name>
</gene>
<dbReference type="NCBIfam" id="TIGR03569">
    <property type="entry name" value="NeuB_NnaB"/>
    <property type="match status" value="1"/>
</dbReference>
<keyword evidence="4" id="KW-1185">Reference proteome</keyword>
<dbReference type="Gene3D" id="3.90.1210.10">
    <property type="entry name" value="Antifreeze-like/N-acetylneuraminic acid synthase C-terminal domain"/>
    <property type="match status" value="1"/>
</dbReference>
<dbReference type="OrthoDB" id="9781701at2"/>
<dbReference type="PANTHER" id="PTHR42966:SF1">
    <property type="entry name" value="SIALIC ACID SYNTHASE"/>
    <property type="match status" value="1"/>
</dbReference>
<dbReference type="GO" id="GO:0047444">
    <property type="term" value="F:N-acylneuraminate-9-phosphate synthase activity"/>
    <property type="evidence" value="ECO:0007669"/>
    <property type="project" value="TreeGrafter"/>
</dbReference>
<evidence type="ECO:0000256" key="1">
    <source>
        <dbReference type="SAM" id="MobiDB-lite"/>
    </source>
</evidence>
<dbReference type="STRING" id="643562.Daes_1985"/>
<dbReference type="Gene3D" id="3.20.20.70">
    <property type="entry name" value="Aldolase class I"/>
    <property type="match status" value="1"/>
</dbReference>
<dbReference type="RefSeq" id="WP_013514907.1">
    <property type="nucleotide sequence ID" value="NC_014844.1"/>
</dbReference>
<dbReference type="AlphaFoldDB" id="E6VR14"/>
<dbReference type="InterPro" id="IPR036732">
    <property type="entry name" value="AFP_Neu5c_C_sf"/>
</dbReference>
<feature type="region of interest" description="Disordered" evidence="1">
    <location>
        <begin position="311"/>
        <end position="343"/>
    </location>
</feature>
<dbReference type="InterPro" id="IPR013132">
    <property type="entry name" value="PseI/NeuA/B-like_N"/>
</dbReference>
<proteinExistence type="predicted"/>
<dbReference type="InterPro" id="IPR013974">
    <property type="entry name" value="SAF"/>
</dbReference>
<dbReference type="GO" id="GO:0016051">
    <property type="term" value="P:carbohydrate biosynthetic process"/>
    <property type="evidence" value="ECO:0007669"/>
    <property type="project" value="InterPro"/>
</dbReference>
<dbReference type="eggNOG" id="COG2089">
    <property type="taxonomic scope" value="Bacteria"/>
</dbReference>
<dbReference type="KEGG" id="das:Daes_1985"/>
<feature type="domain" description="AFP-like" evidence="2">
    <location>
        <begin position="290"/>
        <end position="343"/>
    </location>
</feature>
<dbReference type="Pfam" id="PF08666">
    <property type="entry name" value="SAF"/>
    <property type="match status" value="1"/>
</dbReference>
<dbReference type="EC" id="2.5.1.56" evidence="3"/>
<evidence type="ECO:0000313" key="3">
    <source>
        <dbReference type="EMBL" id="ADU62994.1"/>
    </source>
</evidence>
<dbReference type="EMBL" id="CP002431">
    <property type="protein sequence ID" value="ADU62994.1"/>
    <property type="molecule type" value="Genomic_DNA"/>
</dbReference>
<organism evidence="3 4">
    <name type="scientific">Pseudodesulfovibrio aespoeensis (strain ATCC 700646 / DSM 10631 / Aspo-2)</name>
    <name type="common">Desulfovibrio aespoeensis</name>
    <dbReference type="NCBI Taxonomy" id="643562"/>
    <lineage>
        <taxon>Bacteria</taxon>
        <taxon>Pseudomonadati</taxon>
        <taxon>Thermodesulfobacteriota</taxon>
        <taxon>Desulfovibrionia</taxon>
        <taxon>Desulfovibrionales</taxon>
        <taxon>Desulfovibrionaceae</taxon>
    </lineage>
</organism>
<evidence type="ECO:0000259" key="2">
    <source>
        <dbReference type="PROSITE" id="PS50844"/>
    </source>
</evidence>
<dbReference type="InterPro" id="IPR013785">
    <property type="entry name" value="Aldolase_TIM"/>
</dbReference>
<dbReference type="SUPFAM" id="SSF51269">
    <property type="entry name" value="AFP III-like domain"/>
    <property type="match status" value="1"/>
</dbReference>
<dbReference type="InterPro" id="IPR057736">
    <property type="entry name" value="SAF_PseI/NeuA/NeuB"/>
</dbReference>
<reference evidence="4" key="1">
    <citation type="submission" date="2010-12" db="EMBL/GenBank/DDBJ databases">
        <title>Complete sequence of Desulfovibrio aespoeensis Aspo-2.</title>
        <authorList>
            <consortium name="US DOE Joint Genome Institute"/>
            <person name="Lucas S."/>
            <person name="Copeland A."/>
            <person name="Lapidus A."/>
            <person name="Cheng J.-F."/>
            <person name="Goodwin L."/>
            <person name="Pitluck S."/>
            <person name="Chertkov O."/>
            <person name="Misra M."/>
            <person name="Detter J.C."/>
            <person name="Han C."/>
            <person name="Tapia R."/>
            <person name="Land M."/>
            <person name="Hauser L."/>
            <person name="Kyrpides N."/>
            <person name="Ivanova N."/>
            <person name="Ovchinnikova G."/>
            <person name="Pedersen K."/>
            <person name="Jagevall S."/>
            <person name="Hazen T."/>
            <person name="Woyke T."/>
        </authorList>
    </citation>
    <scope>NUCLEOTIDE SEQUENCE [LARGE SCALE GENOMIC DNA]</scope>
    <source>
        <strain evidence="4">ATCC 700646 / DSM 10631 / Aspo-2</strain>
    </source>
</reference>
<dbReference type="CDD" id="cd11615">
    <property type="entry name" value="SAF_NeuB_like"/>
    <property type="match status" value="1"/>
</dbReference>
<dbReference type="PROSITE" id="PS50844">
    <property type="entry name" value="AFP_LIKE"/>
    <property type="match status" value="1"/>
</dbReference>
<reference evidence="3 4" key="2">
    <citation type="journal article" date="2014" name="Genome Announc.">
        <title>Complete Genome Sequence of the Subsurface, Mesophilic Sulfate-Reducing Bacterium Desulfovibrio aespoeensis Aspo-2.</title>
        <authorList>
            <person name="Pedersen K."/>
            <person name="Bengtsson A."/>
            <person name="Edlund J."/>
            <person name="Rabe L."/>
            <person name="Hazen T."/>
            <person name="Chakraborty R."/>
            <person name="Goodwin L."/>
            <person name="Shapiro N."/>
        </authorList>
    </citation>
    <scope>NUCLEOTIDE SEQUENCE [LARGE SCALE GENOMIC DNA]</scope>
    <source>
        <strain evidence="4">ATCC 700646 / DSM 10631 / Aspo-2</strain>
    </source>
</reference>
<accession>E6VR14</accession>